<dbReference type="InterPro" id="IPR028098">
    <property type="entry name" value="Glyco_trans_4-like_N"/>
</dbReference>
<protein>
    <recommendedName>
        <fullName evidence="7">Glycosyltransferase</fullName>
    </recommendedName>
</protein>
<keyword evidence="2" id="KW-0808">Transferase</keyword>
<accession>A0ABP8DTW1</accession>
<feature type="domain" description="Glycosyl transferase family 1" evidence="3">
    <location>
        <begin position="245"/>
        <end position="393"/>
    </location>
</feature>
<evidence type="ECO:0000259" key="3">
    <source>
        <dbReference type="Pfam" id="PF00534"/>
    </source>
</evidence>
<evidence type="ECO:0008006" key="7">
    <source>
        <dbReference type="Google" id="ProtNLM"/>
    </source>
</evidence>
<evidence type="ECO:0000256" key="1">
    <source>
        <dbReference type="ARBA" id="ARBA00022676"/>
    </source>
</evidence>
<evidence type="ECO:0000313" key="6">
    <source>
        <dbReference type="Proteomes" id="UP001500620"/>
    </source>
</evidence>
<organism evidence="5 6">
    <name type="scientific">Dactylosporangium darangshiense</name>
    <dbReference type="NCBI Taxonomy" id="579108"/>
    <lineage>
        <taxon>Bacteria</taxon>
        <taxon>Bacillati</taxon>
        <taxon>Actinomycetota</taxon>
        <taxon>Actinomycetes</taxon>
        <taxon>Micromonosporales</taxon>
        <taxon>Micromonosporaceae</taxon>
        <taxon>Dactylosporangium</taxon>
    </lineage>
</organism>
<dbReference type="InterPro" id="IPR001296">
    <property type="entry name" value="Glyco_trans_1"/>
</dbReference>
<dbReference type="Pfam" id="PF13579">
    <property type="entry name" value="Glyco_trans_4_4"/>
    <property type="match status" value="1"/>
</dbReference>
<dbReference type="SUPFAM" id="SSF53756">
    <property type="entry name" value="UDP-Glycosyltransferase/glycogen phosphorylase"/>
    <property type="match status" value="1"/>
</dbReference>
<dbReference type="RefSeq" id="WP_345142810.1">
    <property type="nucleotide sequence ID" value="NZ_BAABAT010000069.1"/>
</dbReference>
<sequence length="423" mass="45979">MSVSRTATSGAPQWRHALLVSNRFEVDPGAGGTEMLTADLAAALSARRVSVTWLATGDDRNAPPLRPGAVTRMRVRVPPAASPSASWRTREDVVARTVEDALREAPRFDVVHVTHFSRLGLGFLDVPPLRDATTVATLTDYTAVCGDYQLVHRRAGRPCAPPVAPGDCVECLAQGTARWRIDAAEYDDWRSRNVRLLNSRFSALWVQTPHQRRLLVDAGLDDGRIVSDRAQYAIPASWRRQQAGTDIPTLLFLGRASPEKGLHVLLDAFAAWPGSARLLVVTTADDGGYERTARAAAAGDGRVEWLNPVGRDELGDLLNAATALVVPSQWDENHPMVMHYAMALGVPVVCSAVPSLTHLTDVADVRLVEKHHDPASWTRAFDELMSDPGAGIDRTAEFRKAYSDFVKAIADTYGEGEPAENDG</sequence>
<dbReference type="Proteomes" id="UP001500620">
    <property type="component" value="Unassembled WGS sequence"/>
</dbReference>
<keyword evidence="6" id="KW-1185">Reference proteome</keyword>
<dbReference type="EMBL" id="BAABAT010000069">
    <property type="protein sequence ID" value="GAA4263455.1"/>
    <property type="molecule type" value="Genomic_DNA"/>
</dbReference>
<comment type="caution">
    <text evidence="5">The sequence shown here is derived from an EMBL/GenBank/DDBJ whole genome shotgun (WGS) entry which is preliminary data.</text>
</comment>
<name>A0ABP8DTW1_9ACTN</name>
<evidence type="ECO:0000256" key="2">
    <source>
        <dbReference type="ARBA" id="ARBA00022679"/>
    </source>
</evidence>
<dbReference type="Gene3D" id="3.40.50.2000">
    <property type="entry name" value="Glycogen Phosphorylase B"/>
    <property type="match status" value="2"/>
</dbReference>
<gene>
    <name evidence="5" type="ORF">GCM10022255_108160</name>
</gene>
<proteinExistence type="predicted"/>
<keyword evidence="1" id="KW-0328">Glycosyltransferase</keyword>
<dbReference type="Pfam" id="PF00534">
    <property type="entry name" value="Glycos_transf_1"/>
    <property type="match status" value="1"/>
</dbReference>
<evidence type="ECO:0000313" key="5">
    <source>
        <dbReference type="EMBL" id="GAA4263455.1"/>
    </source>
</evidence>
<reference evidence="6" key="1">
    <citation type="journal article" date="2019" name="Int. J. Syst. Evol. Microbiol.">
        <title>The Global Catalogue of Microorganisms (GCM) 10K type strain sequencing project: providing services to taxonomists for standard genome sequencing and annotation.</title>
        <authorList>
            <consortium name="The Broad Institute Genomics Platform"/>
            <consortium name="The Broad Institute Genome Sequencing Center for Infectious Disease"/>
            <person name="Wu L."/>
            <person name="Ma J."/>
        </authorList>
    </citation>
    <scope>NUCLEOTIDE SEQUENCE [LARGE SCALE GENOMIC DNA]</scope>
    <source>
        <strain evidence="6">JCM 17441</strain>
    </source>
</reference>
<evidence type="ECO:0000259" key="4">
    <source>
        <dbReference type="Pfam" id="PF13579"/>
    </source>
</evidence>
<feature type="domain" description="Glycosyltransferase subfamily 4-like N-terminal" evidence="4">
    <location>
        <begin position="31"/>
        <end position="226"/>
    </location>
</feature>
<dbReference type="PANTHER" id="PTHR12526">
    <property type="entry name" value="GLYCOSYLTRANSFERASE"/>
    <property type="match status" value="1"/>
</dbReference>